<reference evidence="2" key="1">
    <citation type="journal article" date="2019" name="Int. J. Syst. Evol. Microbiol.">
        <title>The Global Catalogue of Microorganisms (GCM) 10K type strain sequencing project: providing services to taxonomists for standard genome sequencing and annotation.</title>
        <authorList>
            <consortium name="The Broad Institute Genomics Platform"/>
            <consortium name="The Broad Institute Genome Sequencing Center for Infectious Disease"/>
            <person name="Wu L."/>
            <person name="Ma J."/>
        </authorList>
    </citation>
    <scope>NUCLEOTIDE SEQUENCE [LARGE SCALE GENOMIC DNA]</scope>
    <source>
        <strain evidence="2">CECT 8289</strain>
    </source>
</reference>
<evidence type="ECO:0000313" key="2">
    <source>
        <dbReference type="Proteomes" id="UP001595907"/>
    </source>
</evidence>
<dbReference type="InterPro" id="IPR050563">
    <property type="entry name" value="4-hydroxybenzoyl-CoA_TE"/>
</dbReference>
<proteinExistence type="predicted"/>
<dbReference type="EMBL" id="JBHSCZ010000003">
    <property type="protein sequence ID" value="MFC4263677.1"/>
    <property type="molecule type" value="Genomic_DNA"/>
</dbReference>
<gene>
    <name evidence="1" type="ORF">ACFOWM_12350</name>
</gene>
<name>A0ABV8QVC6_9BACT</name>
<dbReference type="Gene3D" id="3.10.129.10">
    <property type="entry name" value="Hotdog Thioesterase"/>
    <property type="match status" value="1"/>
</dbReference>
<dbReference type="CDD" id="cd00586">
    <property type="entry name" value="4HBT"/>
    <property type="match status" value="1"/>
</dbReference>
<dbReference type="Proteomes" id="UP001595907">
    <property type="component" value="Unassembled WGS sequence"/>
</dbReference>
<evidence type="ECO:0000313" key="1">
    <source>
        <dbReference type="EMBL" id="MFC4263677.1"/>
    </source>
</evidence>
<dbReference type="PANTHER" id="PTHR31793">
    <property type="entry name" value="4-HYDROXYBENZOYL-COA THIOESTERASE FAMILY MEMBER"/>
    <property type="match status" value="1"/>
</dbReference>
<protein>
    <submittedName>
        <fullName evidence="1">Acyl-CoA thioesterase</fullName>
        <ecNumber evidence="1">3.1.2.-</ecNumber>
    </submittedName>
</protein>
<dbReference type="Pfam" id="PF13279">
    <property type="entry name" value="4HBT_2"/>
    <property type="match status" value="1"/>
</dbReference>
<accession>A0ABV8QVC6</accession>
<keyword evidence="2" id="KW-1185">Reference proteome</keyword>
<sequence length="144" mass="16538">MNIFEKSVEIRWADLDPNFHVLHSKYYDFGAYCRTAFLIENGLTPMMMAQLQIGPVLFREECIFKRELVFGDKVTINMKVEKLTADFGRWSMVHEIFKNDSTLSAIINIDGAWLNTAIRKLAAPPTIVQAMFDKAPKTDTFTII</sequence>
<keyword evidence="1" id="KW-0378">Hydrolase</keyword>
<comment type="caution">
    <text evidence="1">The sequence shown here is derived from an EMBL/GenBank/DDBJ whole genome shotgun (WGS) entry which is preliminary data.</text>
</comment>
<dbReference type="PANTHER" id="PTHR31793:SF24">
    <property type="entry name" value="LONG-CHAIN ACYL-COA THIOESTERASE FADM"/>
    <property type="match status" value="1"/>
</dbReference>
<dbReference type="RefSeq" id="WP_379710590.1">
    <property type="nucleotide sequence ID" value="NZ_JBHSCZ010000003.1"/>
</dbReference>
<dbReference type="EC" id="3.1.2.-" evidence="1"/>
<dbReference type="GO" id="GO:0016787">
    <property type="term" value="F:hydrolase activity"/>
    <property type="evidence" value="ECO:0007669"/>
    <property type="project" value="UniProtKB-KW"/>
</dbReference>
<dbReference type="SUPFAM" id="SSF54637">
    <property type="entry name" value="Thioesterase/thiol ester dehydrase-isomerase"/>
    <property type="match status" value="1"/>
</dbReference>
<organism evidence="1 2">
    <name type="scientific">Ferruginibacter yonginensis</name>
    <dbReference type="NCBI Taxonomy" id="1310416"/>
    <lineage>
        <taxon>Bacteria</taxon>
        <taxon>Pseudomonadati</taxon>
        <taxon>Bacteroidota</taxon>
        <taxon>Chitinophagia</taxon>
        <taxon>Chitinophagales</taxon>
        <taxon>Chitinophagaceae</taxon>
        <taxon>Ferruginibacter</taxon>
    </lineage>
</organism>
<dbReference type="InterPro" id="IPR029069">
    <property type="entry name" value="HotDog_dom_sf"/>
</dbReference>